<evidence type="ECO:0000256" key="2">
    <source>
        <dbReference type="ARBA" id="ARBA00007511"/>
    </source>
</evidence>
<evidence type="ECO:0000256" key="3">
    <source>
        <dbReference type="ARBA" id="ARBA00022692"/>
    </source>
</evidence>
<evidence type="ECO:0000256" key="6">
    <source>
        <dbReference type="SAM" id="Phobius"/>
    </source>
</evidence>
<dbReference type="Pfam" id="PF03741">
    <property type="entry name" value="TerC"/>
    <property type="match status" value="1"/>
</dbReference>
<comment type="subcellular location">
    <subcellularLocation>
        <location evidence="1">Membrane</location>
        <topology evidence="1">Multi-pass membrane protein</topology>
    </subcellularLocation>
</comment>
<evidence type="ECO:0000256" key="1">
    <source>
        <dbReference type="ARBA" id="ARBA00004141"/>
    </source>
</evidence>
<dbReference type="Proteomes" id="UP000256599">
    <property type="component" value="Unassembled WGS sequence"/>
</dbReference>
<dbReference type="GO" id="GO:0016020">
    <property type="term" value="C:membrane"/>
    <property type="evidence" value="ECO:0007669"/>
    <property type="project" value="UniProtKB-SubCell"/>
</dbReference>
<feature type="transmembrane region" description="Helical" evidence="6">
    <location>
        <begin position="197"/>
        <end position="217"/>
    </location>
</feature>
<dbReference type="PANTHER" id="PTHR30238:SF4">
    <property type="entry name" value="SLL1022 PROTEIN"/>
    <property type="match status" value="1"/>
</dbReference>
<feature type="transmembrane region" description="Helical" evidence="6">
    <location>
        <begin position="91"/>
        <end position="111"/>
    </location>
</feature>
<evidence type="ECO:0000313" key="8">
    <source>
        <dbReference type="Proteomes" id="UP000256599"/>
    </source>
</evidence>
<keyword evidence="3 6" id="KW-0812">Transmembrane</keyword>
<dbReference type="AlphaFoldDB" id="A0A3D8I207"/>
<organism evidence="7 8">
    <name type="scientific">Helicobacter marmotae</name>
    <dbReference type="NCBI Taxonomy" id="152490"/>
    <lineage>
        <taxon>Bacteria</taxon>
        <taxon>Pseudomonadati</taxon>
        <taxon>Campylobacterota</taxon>
        <taxon>Epsilonproteobacteria</taxon>
        <taxon>Campylobacterales</taxon>
        <taxon>Helicobacteraceae</taxon>
        <taxon>Helicobacter</taxon>
    </lineage>
</organism>
<dbReference type="EMBL" id="NXLR01000017">
    <property type="protein sequence ID" value="RDU59170.1"/>
    <property type="molecule type" value="Genomic_DNA"/>
</dbReference>
<feature type="transmembrane region" description="Helical" evidence="6">
    <location>
        <begin position="132"/>
        <end position="151"/>
    </location>
</feature>
<dbReference type="InterPro" id="IPR005496">
    <property type="entry name" value="Integral_membrane_TerC"/>
</dbReference>
<gene>
    <name evidence="7" type="ORF">CQA63_07785</name>
</gene>
<feature type="transmembrane region" description="Helical" evidence="6">
    <location>
        <begin position="20"/>
        <end position="46"/>
    </location>
</feature>
<comment type="caution">
    <text evidence="7">The sequence shown here is derived from an EMBL/GenBank/DDBJ whole genome shotgun (WGS) entry which is preliminary data.</text>
</comment>
<evidence type="ECO:0000313" key="7">
    <source>
        <dbReference type="EMBL" id="RDU59170.1"/>
    </source>
</evidence>
<keyword evidence="4 6" id="KW-1133">Transmembrane helix</keyword>
<feature type="transmembrane region" description="Helical" evidence="6">
    <location>
        <begin position="223"/>
        <end position="242"/>
    </location>
</feature>
<reference evidence="7 8" key="1">
    <citation type="submission" date="2018-04" db="EMBL/GenBank/DDBJ databases">
        <title>Novel Campyloabacter and Helicobacter Species and Strains.</title>
        <authorList>
            <person name="Mannion A.J."/>
            <person name="Shen Z."/>
            <person name="Fox J.G."/>
        </authorList>
    </citation>
    <scope>NUCLEOTIDE SEQUENCE [LARGE SCALE GENOMIC DNA]</scope>
    <source>
        <strain evidence="7 8">MIT 98-6070</strain>
    </source>
</reference>
<comment type="similarity">
    <text evidence="2">Belongs to the TerC family.</text>
</comment>
<keyword evidence="5 6" id="KW-0472">Membrane</keyword>
<dbReference type="OrthoDB" id="9805314at2"/>
<accession>A0A3D8I207</accession>
<proteinExistence type="inferred from homology"/>
<keyword evidence="8" id="KW-1185">Reference proteome</keyword>
<name>A0A3D8I207_9HELI</name>
<evidence type="ECO:0000256" key="5">
    <source>
        <dbReference type="ARBA" id="ARBA00023136"/>
    </source>
</evidence>
<protein>
    <submittedName>
        <fullName evidence="7">TerC family protein</fullName>
    </submittedName>
</protein>
<feature type="transmembrane region" description="Helical" evidence="6">
    <location>
        <begin position="163"/>
        <end position="185"/>
    </location>
</feature>
<dbReference type="PANTHER" id="PTHR30238">
    <property type="entry name" value="MEMBRANE BOUND PREDICTED REDOX MODULATOR"/>
    <property type="match status" value="1"/>
</dbReference>
<sequence>MDTFHIFTSIFYWVGDLHAWIALATLVFLEIILGIDNLIFLSIIISSLPKERREKARIFGLSLAMLSRIALLVCLFWVMKLNTPLFEIADFPISGRDIVLFLGGLFLMYKATSEIHSMSKEHTTQNSKPKPLRSFGLVLVQIMVLDIVFSLDSVITAVGMVDILPVMILAIIFSVCIMLFASKGVSYFIESHPSIKTLALAFLILVGMTLLADSLHFHIPRGYIYFAIVFSLAVEMINIYFIKSRH</sequence>
<evidence type="ECO:0000256" key="4">
    <source>
        <dbReference type="ARBA" id="ARBA00022989"/>
    </source>
</evidence>
<feature type="transmembrane region" description="Helical" evidence="6">
    <location>
        <begin position="58"/>
        <end position="79"/>
    </location>
</feature>